<keyword evidence="5 6" id="KW-0472">Membrane</keyword>
<proteinExistence type="inferred from homology"/>
<dbReference type="PANTHER" id="PTHR30028">
    <property type="entry name" value="UPF0014 INNER MEMBRANE PROTEIN YBBM-RELATED"/>
    <property type="match status" value="1"/>
</dbReference>
<dbReference type="InterPro" id="IPR005226">
    <property type="entry name" value="UPF0014_fam"/>
</dbReference>
<feature type="transmembrane region" description="Helical" evidence="6">
    <location>
        <begin position="41"/>
        <end position="60"/>
    </location>
</feature>
<dbReference type="PANTHER" id="PTHR30028:SF0">
    <property type="entry name" value="PROTEIN ALUMINUM SENSITIVE 3"/>
    <property type="match status" value="1"/>
</dbReference>
<evidence type="ECO:0000256" key="1">
    <source>
        <dbReference type="ARBA" id="ARBA00004141"/>
    </source>
</evidence>
<protein>
    <submittedName>
        <fullName evidence="7">Iron export ABC transporter permease subunit FetB</fullName>
    </submittedName>
</protein>
<gene>
    <name evidence="7" type="primary">fetB</name>
    <name evidence="7" type="ORF">K4A83_06500</name>
</gene>
<feature type="transmembrane region" description="Helical" evidence="6">
    <location>
        <begin position="95"/>
        <end position="118"/>
    </location>
</feature>
<feature type="transmembrane region" description="Helical" evidence="6">
    <location>
        <begin position="6"/>
        <end position="29"/>
    </location>
</feature>
<organism evidence="7 8">
    <name type="scientific">Spirulina subsalsa FACHB-351</name>
    <dbReference type="NCBI Taxonomy" id="234711"/>
    <lineage>
        <taxon>Bacteria</taxon>
        <taxon>Bacillati</taxon>
        <taxon>Cyanobacteriota</taxon>
        <taxon>Cyanophyceae</taxon>
        <taxon>Spirulinales</taxon>
        <taxon>Spirulinaceae</taxon>
        <taxon>Spirulina</taxon>
    </lineage>
</organism>
<keyword evidence="4 6" id="KW-1133">Transmembrane helix</keyword>
<feature type="transmembrane region" description="Helical" evidence="6">
    <location>
        <begin position="188"/>
        <end position="209"/>
    </location>
</feature>
<evidence type="ECO:0000256" key="4">
    <source>
        <dbReference type="ARBA" id="ARBA00022989"/>
    </source>
</evidence>
<comment type="caution">
    <text evidence="7">The sequence shown here is derived from an EMBL/GenBank/DDBJ whole genome shotgun (WGS) entry which is preliminary data.</text>
</comment>
<accession>A0ABT3L406</accession>
<name>A0ABT3L406_9CYAN</name>
<evidence type="ECO:0000256" key="5">
    <source>
        <dbReference type="ARBA" id="ARBA00023136"/>
    </source>
</evidence>
<dbReference type="Proteomes" id="UP001526426">
    <property type="component" value="Unassembled WGS sequence"/>
</dbReference>
<evidence type="ECO:0000313" key="7">
    <source>
        <dbReference type="EMBL" id="MCW6035922.1"/>
    </source>
</evidence>
<feature type="transmembrane region" description="Helical" evidence="6">
    <location>
        <begin position="221"/>
        <end position="242"/>
    </location>
</feature>
<dbReference type="Pfam" id="PF03649">
    <property type="entry name" value="UPF0014"/>
    <property type="match status" value="1"/>
</dbReference>
<reference evidence="7 8" key="1">
    <citation type="submission" date="2021-08" db="EMBL/GenBank/DDBJ databases">
        <title>Draft genome sequence of Spirulina subsalsa with high tolerance to salinity and hype-accumulation of phycocyanin.</title>
        <authorList>
            <person name="Pei H."/>
            <person name="Jiang L."/>
        </authorList>
    </citation>
    <scope>NUCLEOTIDE SEQUENCE [LARGE SCALE GENOMIC DNA]</scope>
    <source>
        <strain evidence="7 8">FACHB-351</strain>
    </source>
</reference>
<keyword evidence="3 6" id="KW-0812">Transmembrane</keyword>
<evidence type="ECO:0000256" key="6">
    <source>
        <dbReference type="SAM" id="Phobius"/>
    </source>
</evidence>
<comment type="subcellular location">
    <subcellularLocation>
        <location evidence="1">Membrane</location>
        <topology evidence="1">Multi-pass membrane protein</topology>
    </subcellularLocation>
</comment>
<evidence type="ECO:0000256" key="3">
    <source>
        <dbReference type="ARBA" id="ARBA00022692"/>
    </source>
</evidence>
<comment type="similarity">
    <text evidence="2">Belongs to the UPF0014 family.</text>
</comment>
<feature type="transmembrane region" description="Helical" evidence="6">
    <location>
        <begin position="66"/>
        <end position="83"/>
    </location>
</feature>
<sequence>MEDSFIALDWLDIALALGLMGLVVVLSLWQGLTLAGQWIMATGRTILQLLVAGYWLTLIFALDQAWAVLLALGVMVTIAAIVARNRISKKIKNLLPLLWLSLGASNALTLAYVIVVIIQPPTWYSPQYLIPLTGMVLGNGMNAATLAGERLVSRLKESPGEIETYLSLGASPPQAIASYRKAAMQAGLIPIINQMMVVGLVSLPGMLTGQVLSGIDPLTAALYQILIMIMIAFGNLVAVILVTQGIARSFFNGAAQFVTH</sequence>
<evidence type="ECO:0000313" key="8">
    <source>
        <dbReference type="Proteomes" id="UP001526426"/>
    </source>
</evidence>
<feature type="transmembrane region" description="Helical" evidence="6">
    <location>
        <begin position="130"/>
        <end position="148"/>
    </location>
</feature>
<keyword evidence="8" id="KW-1185">Reference proteome</keyword>
<evidence type="ECO:0000256" key="2">
    <source>
        <dbReference type="ARBA" id="ARBA00005268"/>
    </source>
</evidence>
<dbReference type="RefSeq" id="WP_407809920.1">
    <property type="nucleotide sequence ID" value="NZ_JAIHOM010000023.1"/>
</dbReference>
<dbReference type="EMBL" id="JAIHOM010000023">
    <property type="protein sequence ID" value="MCW6035922.1"/>
    <property type="molecule type" value="Genomic_DNA"/>
</dbReference>